<evidence type="ECO:0000313" key="3">
    <source>
        <dbReference type="Proteomes" id="UP000222056"/>
    </source>
</evidence>
<keyword evidence="3" id="KW-1185">Reference proteome</keyword>
<dbReference type="GO" id="GO:0008168">
    <property type="term" value="F:methyltransferase activity"/>
    <property type="evidence" value="ECO:0007669"/>
    <property type="project" value="UniProtKB-KW"/>
</dbReference>
<name>A0A1H6FLF6_THEAL</name>
<organism evidence="2 3">
    <name type="scientific">Thermoleophilum album</name>
    <dbReference type="NCBI Taxonomy" id="29539"/>
    <lineage>
        <taxon>Bacteria</taxon>
        <taxon>Bacillati</taxon>
        <taxon>Actinomycetota</taxon>
        <taxon>Thermoleophilia</taxon>
        <taxon>Thermoleophilales</taxon>
        <taxon>Thermoleophilaceae</taxon>
        <taxon>Thermoleophilum</taxon>
    </lineage>
</organism>
<feature type="domain" description="Methyltransferase FkbM" evidence="1">
    <location>
        <begin position="88"/>
        <end position="250"/>
    </location>
</feature>
<dbReference type="OrthoDB" id="5679686at2"/>
<keyword evidence="2" id="KW-0489">Methyltransferase</keyword>
<dbReference type="PANTHER" id="PTHR34203">
    <property type="entry name" value="METHYLTRANSFERASE, FKBM FAMILY PROTEIN"/>
    <property type="match status" value="1"/>
</dbReference>
<dbReference type="PANTHER" id="PTHR34203:SF15">
    <property type="entry name" value="SLL1173 PROTEIN"/>
    <property type="match status" value="1"/>
</dbReference>
<dbReference type="GO" id="GO:0032259">
    <property type="term" value="P:methylation"/>
    <property type="evidence" value="ECO:0007669"/>
    <property type="project" value="UniProtKB-KW"/>
</dbReference>
<dbReference type="STRING" id="29539.SAMN02745716_0848"/>
<reference evidence="3" key="1">
    <citation type="submission" date="2016-10" db="EMBL/GenBank/DDBJ databases">
        <authorList>
            <person name="Varghese N."/>
            <person name="Submissions S."/>
        </authorList>
    </citation>
    <scope>NUCLEOTIDE SEQUENCE [LARGE SCALE GENOMIC DNA]</scope>
    <source>
        <strain evidence="3">ATCC 35263</strain>
    </source>
</reference>
<dbReference type="NCBIfam" id="TIGR01444">
    <property type="entry name" value="fkbM_fam"/>
    <property type="match status" value="1"/>
</dbReference>
<accession>A0A1H6FLF6</accession>
<gene>
    <name evidence="2" type="ORF">SAMN02745716_0848</name>
</gene>
<proteinExistence type="predicted"/>
<protein>
    <submittedName>
        <fullName evidence="2">Methyltransferase, FkbM family</fullName>
    </submittedName>
</protein>
<evidence type="ECO:0000313" key="2">
    <source>
        <dbReference type="EMBL" id="SEH11686.1"/>
    </source>
</evidence>
<dbReference type="InterPro" id="IPR006342">
    <property type="entry name" value="FkbM_mtfrase"/>
</dbReference>
<dbReference type="Gene3D" id="3.40.50.150">
    <property type="entry name" value="Vaccinia Virus protein VP39"/>
    <property type="match status" value="1"/>
</dbReference>
<dbReference type="RefSeq" id="WP_093116486.1">
    <property type="nucleotide sequence ID" value="NZ_FNWJ01000001.1"/>
</dbReference>
<sequence>MPRRLTSLERAEQVAALARRLGFGRAIDAVRPYALRALGTMEEEVRGLRLRAPFASHAHYIRTIKGGAEDYLLDLFVESIPEGGTVVDVGAHIGLFTLLAARAVGPSGRVIAVEPNPQTRALLQGNLALNGLAERVTVLDVAVSNQRQKATLHVNEEGFLSNLFSTEDGCEREVEVDCVPLDELLVEAPPIHVMKLDVEGAEVAALQGSHSIIAASPDITLFCELNPGTLQRAGFSPDDLLAALAELDFQAQAIDERSRTLVPVERARFDRPFVDLLAKRTGGHRAS</sequence>
<dbReference type="SUPFAM" id="SSF53335">
    <property type="entry name" value="S-adenosyl-L-methionine-dependent methyltransferases"/>
    <property type="match status" value="1"/>
</dbReference>
<dbReference type="AlphaFoldDB" id="A0A1H6FLF6"/>
<dbReference type="Pfam" id="PF05050">
    <property type="entry name" value="Methyltransf_21"/>
    <property type="match status" value="1"/>
</dbReference>
<dbReference type="InterPro" id="IPR029063">
    <property type="entry name" value="SAM-dependent_MTases_sf"/>
</dbReference>
<evidence type="ECO:0000259" key="1">
    <source>
        <dbReference type="Pfam" id="PF05050"/>
    </source>
</evidence>
<dbReference type="InterPro" id="IPR052514">
    <property type="entry name" value="SAM-dependent_MTase"/>
</dbReference>
<dbReference type="EMBL" id="FNWJ01000001">
    <property type="protein sequence ID" value="SEH11686.1"/>
    <property type="molecule type" value="Genomic_DNA"/>
</dbReference>
<keyword evidence="2" id="KW-0808">Transferase</keyword>
<dbReference type="Proteomes" id="UP000222056">
    <property type="component" value="Unassembled WGS sequence"/>
</dbReference>